<evidence type="ECO:0000313" key="1">
    <source>
        <dbReference type="EMBL" id="KAH7250762.1"/>
    </source>
</evidence>
<reference evidence="1" key="1">
    <citation type="journal article" date="2021" name="Nat. Commun.">
        <title>Genetic determinants of endophytism in the Arabidopsis root mycobiome.</title>
        <authorList>
            <person name="Mesny F."/>
            <person name="Miyauchi S."/>
            <person name="Thiergart T."/>
            <person name="Pickel B."/>
            <person name="Atanasova L."/>
            <person name="Karlsson M."/>
            <person name="Huettel B."/>
            <person name="Barry K.W."/>
            <person name="Haridas S."/>
            <person name="Chen C."/>
            <person name="Bauer D."/>
            <person name="Andreopoulos W."/>
            <person name="Pangilinan J."/>
            <person name="LaButti K."/>
            <person name="Riley R."/>
            <person name="Lipzen A."/>
            <person name="Clum A."/>
            <person name="Drula E."/>
            <person name="Henrissat B."/>
            <person name="Kohler A."/>
            <person name="Grigoriev I.V."/>
            <person name="Martin F.M."/>
            <person name="Hacquard S."/>
        </authorList>
    </citation>
    <scope>NUCLEOTIDE SEQUENCE</scope>
    <source>
        <strain evidence="1">FSSC 5 MPI-SDFR-AT-0091</strain>
    </source>
</reference>
<keyword evidence="2" id="KW-1185">Reference proteome</keyword>
<evidence type="ECO:0000313" key="2">
    <source>
        <dbReference type="Proteomes" id="UP000736672"/>
    </source>
</evidence>
<sequence>MPSNTQLRALAEMDLANCETIFFGVNFLEGMIEALQHMPNLHRFAVTVDICRFQPTDIRDRLGVDGDDNEPLTDDQVLDWYTAQVQRVADVIPQMLEISLFVRDRIYRGAKSGDGETMKVLPDAVQPGVE</sequence>
<comment type="caution">
    <text evidence="1">The sequence shown here is derived from an EMBL/GenBank/DDBJ whole genome shotgun (WGS) entry which is preliminary data.</text>
</comment>
<organism evidence="1 2">
    <name type="scientific">Fusarium solani</name>
    <name type="common">Filamentous fungus</name>
    <dbReference type="NCBI Taxonomy" id="169388"/>
    <lineage>
        <taxon>Eukaryota</taxon>
        <taxon>Fungi</taxon>
        <taxon>Dikarya</taxon>
        <taxon>Ascomycota</taxon>
        <taxon>Pezizomycotina</taxon>
        <taxon>Sordariomycetes</taxon>
        <taxon>Hypocreomycetidae</taxon>
        <taxon>Hypocreales</taxon>
        <taxon>Nectriaceae</taxon>
        <taxon>Fusarium</taxon>
        <taxon>Fusarium solani species complex</taxon>
    </lineage>
</organism>
<dbReference type="EMBL" id="JAGTJS010000012">
    <property type="protein sequence ID" value="KAH7250762.1"/>
    <property type="molecule type" value="Genomic_DNA"/>
</dbReference>
<proteinExistence type="predicted"/>
<name>A0A9P9H6J8_FUSSL</name>
<protein>
    <submittedName>
        <fullName evidence="1">Uncharacterized protein</fullName>
    </submittedName>
</protein>
<gene>
    <name evidence="1" type="ORF">B0J15DRAFT_48751</name>
</gene>
<dbReference type="AlphaFoldDB" id="A0A9P9H6J8"/>
<accession>A0A9P9H6J8</accession>
<dbReference type="Proteomes" id="UP000736672">
    <property type="component" value="Unassembled WGS sequence"/>
</dbReference>